<evidence type="ECO:0000259" key="2">
    <source>
        <dbReference type="PROSITE" id="PS50090"/>
    </source>
</evidence>
<reference evidence="3 4" key="1">
    <citation type="journal article" date="2014" name="Genome Biol.">
        <title>Transcriptome and methylome profiling reveals relics of genome dominance in the mesopolyploid Brassica oleracea.</title>
        <authorList>
            <person name="Parkin I.A."/>
            <person name="Koh C."/>
            <person name="Tang H."/>
            <person name="Robinson S.J."/>
            <person name="Kagale S."/>
            <person name="Clarke W.E."/>
            <person name="Town C.D."/>
            <person name="Nixon J."/>
            <person name="Krishnakumar V."/>
            <person name="Bidwell S.L."/>
            <person name="Denoeud F."/>
            <person name="Belcram H."/>
            <person name="Links M.G."/>
            <person name="Just J."/>
            <person name="Clarke C."/>
            <person name="Bender T."/>
            <person name="Huebert T."/>
            <person name="Mason A.S."/>
            <person name="Pires J.C."/>
            <person name="Barker G."/>
            <person name="Moore J."/>
            <person name="Walley P.G."/>
            <person name="Manoli S."/>
            <person name="Batley J."/>
            <person name="Edwards D."/>
            <person name="Nelson M.N."/>
            <person name="Wang X."/>
            <person name="Paterson A.H."/>
            <person name="King G."/>
            <person name="Bancroft I."/>
            <person name="Chalhoub B."/>
            <person name="Sharpe A.G."/>
        </authorList>
    </citation>
    <scope>NUCLEOTIDE SEQUENCE</scope>
    <source>
        <strain evidence="3 4">cv. TO1000</strain>
    </source>
</reference>
<name>A0A0D3C2S6_BRAOL</name>
<evidence type="ECO:0000313" key="4">
    <source>
        <dbReference type="Proteomes" id="UP000032141"/>
    </source>
</evidence>
<dbReference type="InterPro" id="IPR001005">
    <property type="entry name" value="SANT/Myb"/>
</dbReference>
<dbReference type="AlphaFoldDB" id="A0A0D3C2S6"/>
<dbReference type="Proteomes" id="UP000032141">
    <property type="component" value="Chromosome C4"/>
</dbReference>
<accession>A0A0D3C2S6</accession>
<feature type="compositionally biased region" description="Polar residues" evidence="1">
    <location>
        <begin position="410"/>
        <end position="424"/>
    </location>
</feature>
<organism evidence="3 4">
    <name type="scientific">Brassica oleracea var. oleracea</name>
    <dbReference type="NCBI Taxonomy" id="109376"/>
    <lineage>
        <taxon>Eukaryota</taxon>
        <taxon>Viridiplantae</taxon>
        <taxon>Streptophyta</taxon>
        <taxon>Embryophyta</taxon>
        <taxon>Tracheophyta</taxon>
        <taxon>Spermatophyta</taxon>
        <taxon>Magnoliopsida</taxon>
        <taxon>eudicotyledons</taxon>
        <taxon>Gunneridae</taxon>
        <taxon>Pentapetalae</taxon>
        <taxon>rosids</taxon>
        <taxon>malvids</taxon>
        <taxon>Brassicales</taxon>
        <taxon>Brassicaceae</taxon>
        <taxon>Brassiceae</taxon>
        <taxon>Brassica</taxon>
    </lineage>
</organism>
<dbReference type="PROSITE" id="PS50090">
    <property type="entry name" value="MYB_LIKE"/>
    <property type="match status" value="1"/>
</dbReference>
<reference evidence="3" key="2">
    <citation type="submission" date="2015-03" db="UniProtKB">
        <authorList>
            <consortium name="EnsemblPlants"/>
        </authorList>
    </citation>
    <scope>IDENTIFICATION</scope>
</reference>
<protein>
    <recommendedName>
        <fullName evidence="2">Myb-like domain-containing protein</fullName>
    </recommendedName>
</protein>
<dbReference type="HOGENOM" id="CLU_012390_0_2_1"/>
<proteinExistence type="predicted"/>
<keyword evidence="4" id="KW-1185">Reference proteome</keyword>
<dbReference type="PANTHER" id="PTHR45023">
    <property type="match status" value="1"/>
</dbReference>
<dbReference type="PANTHER" id="PTHR45023:SF4">
    <property type="entry name" value="GLYCINE-RICH PROTEIN-RELATED"/>
    <property type="match status" value="1"/>
</dbReference>
<feature type="domain" description="Myb-like" evidence="2">
    <location>
        <begin position="262"/>
        <end position="333"/>
    </location>
</feature>
<feature type="region of interest" description="Disordered" evidence="1">
    <location>
        <begin position="401"/>
        <end position="444"/>
    </location>
</feature>
<feature type="region of interest" description="Disordered" evidence="1">
    <location>
        <begin position="93"/>
        <end position="138"/>
    </location>
</feature>
<sequence length="504" mass="56728">MQRSKSTTSALVFSVRDDRSGCRYTGRLLRVLRPTVYRNPPKTTIETHQRRCLLRVLSASDGVSSVVSRRLKPITADDRSGCLSSQRLLRLLSSSPQEERSNPTTEDDSVGKSRRKRRSSLGISLRRAIETHPPPTTPLSILIFGNVDNCGRQGTSFCIGSVSIRHNGDNLIFRQGEDVQQVMQPSKLRNHNSNLKLSDMDSPNPYTQASNFRDLLNSQQDTVHEPFPYERFSHGGDVGSSERPFFSTQATETSSFCEDSPTDRRERKKWSVSDDVVLISAWLNTSKDPVVGNEQKAGAFWSRISAYFAASPKVGRGETRQAIKCKQRWQKLNNLVCKFCGAYEAATRQKTRGQSESDVVKLAHEIFYNDHKKKFTLHQAWDELRNDQKWSEFTTAKMDVSGKKRRCSDGAQSESSQATTNLGDQPTKRPPGVKAAKGASGKRSVVDHAAVSQLQSMWTIREKDLAMKERLTKMRLLDRLLSKKEPLSEVEEALKTQLITEMLG</sequence>
<dbReference type="EnsemblPlants" id="Bo4g168040.1">
    <property type="protein sequence ID" value="Bo4g168040.1"/>
    <property type="gene ID" value="Bo4g168040"/>
</dbReference>
<dbReference type="Gramene" id="Bo4g168040.1">
    <property type="protein sequence ID" value="Bo4g168040.1"/>
    <property type="gene ID" value="Bo4g168040"/>
</dbReference>
<evidence type="ECO:0000256" key="1">
    <source>
        <dbReference type="SAM" id="MobiDB-lite"/>
    </source>
</evidence>
<evidence type="ECO:0000313" key="3">
    <source>
        <dbReference type="EnsemblPlants" id="Bo4g168040.1"/>
    </source>
</evidence>